<dbReference type="AlphaFoldDB" id="Q0A9Q6"/>
<dbReference type="GO" id="GO:0016787">
    <property type="term" value="F:hydrolase activity"/>
    <property type="evidence" value="ECO:0007669"/>
    <property type="project" value="UniProtKB-KW"/>
</dbReference>
<evidence type="ECO:0000259" key="4">
    <source>
        <dbReference type="Pfam" id="PF02230"/>
    </source>
</evidence>
<dbReference type="InterPro" id="IPR029058">
    <property type="entry name" value="AB_hydrolase_fold"/>
</dbReference>
<proteinExistence type="inferred from homology"/>
<comment type="similarity">
    <text evidence="1">Belongs to the AB hydrolase superfamily. AB hydrolase 2 family.</text>
</comment>
<gene>
    <name evidence="5" type="ordered locus">Mlg_1079</name>
</gene>
<organism evidence="5 6">
    <name type="scientific">Alkalilimnicola ehrlichii (strain ATCC BAA-1101 / DSM 17681 / MLHE-1)</name>
    <dbReference type="NCBI Taxonomy" id="187272"/>
    <lineage>
        <taxon>Bacteria</taxon>
        <taxon>Pseudomonadati</taxon>
        <taxon>Pseudomonadota</taxon>
        <taxon>Gammaproteobacteria</taxon>
        <taxon>Chromatiales</taxon>
        <taxon>Ectothiorhodospiraceae</taxon>
        <taxon>Alkalilimnicola</taxon>
    </lineage>
</organism>
<evidence type="ECO:0000256" key="3">
    <source>
        <dbReference type="SAM" id="MobiDB-lite"/>
    </source>
</evidence>
<evidence type="ECO:0000256" key="2">
    <source>
        <dbReference type="ARBA" id="ARBA00022801"/>
    </source>
</evidence>
<feature type="region of interest" description="Disordered" evidence="3">
    <location>
        <begin position="1"/>
        <end position="20"/>
    </location>
</feature>
<dbReference type="RefSeq" id="WP_011628826.1">
    <property type="nucleotide sequence ID" value="NC_008340.1"/>
</dbReference>
<dbReference type="InterPro" id="IPR003140">
    <property type="entry name" value="PLipase/COase/thioEstase"/>
</dbReference>
<dbReference type="Gene3D" id="3.40.50.1820">
    <property type="entry name" value="alpha/beta hydrolase"/>
    <property type="match status" value="1"/>
</dbReference>
<dbReference type="SUPFAM" id="SSF53474">
    <property type="entry name" value="alpha/beta-Hydrolases"/>
    <property type="match status" value="1"/>
</dbReference>
<dbReference type="PANTHER" id="PTHR10655:SF17">
    <property type="entry name" value="LYSOPHOSPHOLIPASE-LIKE PROTEIN 1"/>
    <property type="match status" value="1"/>
</dbReference>
<dbReference type="Pfam" id="PF02230">
    <property type="entry name" value="Abhydrolase_2"/>
    <property type="match status" value="1"/>
</dbReference>
<dbReference type="PANTHER" id="PTHR10655">
    <property type="entry name" value="LYSOPHOSPHOLIPASE-RELATED"/>
    <property type="match status" value="1"/>
</dbReference>
<protein>
    <submittedName>
        <fullName evidence="5">Phospholipase/Carboxylesterase</fullName>
    </submittedName>
</protein>
<dbReference type="EMBL" id="CP000453">
    <property type="protein sequence ID" value="ABI56431.1"/>
    <property type="molecule type" value="Genomic_DNA"/>
</dbReference>
<dbReference type="Proteomes" id="UP000001962">
    <property type="component" value="Chromosome"/>
</dbReference>
<reference evidence="6" key="1">
    <citation type="submission" date="2006-08" db="EMBL/GenBank/DDBJ databases">
        <title>Complete sequence of Alkalilimnicola ehrilichei MLHE-1.</title>
        <authorList>
            <person name="Copeland A."/>
            <person name="Lucas S."/>
            <person name="Lapidus A."/>
            <person name="Barry K."/>
            <person name="Detter J.C."/>
            <person name="Glavina del Rio T."/>
            <person name="Hammon N."/>
            <person name="Israni S."/>
            <person name="Dalin E."/>
            <person name="Tice H."/>
            <person name="Pitluck S."/>
            <person name="Sims D."/>
            <person name="Brettin T."/>
            <person name="Bruce D."/>
            <person name="Han C."/>
            <person name="Tapia R."/>
            <person name="Gilna P."/>
            <person name="Schmutz J."/>
            <person name="Larimer F."/>
            <person name="Land M."/>
            <person name="Hauser L."/>
            <person name="Kyrpides N."/>
            <person name="Mikhailova N."/>
            <person name="Oremland R.S."/>
            <person name="Hoeft S.E."/>
            <person name="Switzer-Blum J."/>
            <person name="Kulp T."/>
            <person name="King G."/>
            <person name="Tabita R."/>
            <person name="Witte B."/>
            <person name="Santini J.M."/>
            <person name="Basu P."/>
            <person name="Hollibaugh J.T."/>
            <person name="Xie G."/>
            <person name="Stolz J.F."/>
            <person name="Richardson P."/>
        </authorList>
    </citation>
    <scope>NUCLEOTIDE SEQUENCE [LARGE SCALE GENOMIC DNA]</scope>
    <source>
        <strain evidence="6">ATCC BAA-1101 / DSM 17681 / MLHE-1</strain>
    </source>
</reference>
<name>Q0A9Q6_ALKEH</name>
<dbReference type="KEGG" id="aeh:Mlg_1079"/>
<dbReference type="InterPro" id="IPR050565">
    <property type="entry name" value="LYPA1-2/EST-like"/>
</dbReference>
<accession>Q0A9Q6</accession>
<evidence type="ECO:0000256" key="1">
    <source>
        <dbReference type="ARBA" id="ARBA00006499"/>
    </source>
</evidence>
<sequence>MQEGKIQEESDYEVSSWGQLAPGEEVQRGPMLISDWSTNERPVASVIWLHGLGANGTDFDGVFPKMRQTNRIGIHHVVPHAPVRRITVNDGGLLRGWFDLFSLDLDAEEDVEGIRDSHERIVDLIRDEQDAGIPANRIVLAGYSQGGAMALHTGLRYPEPLAGVVCLSGYLPLPETLQAEQHHANAGTPIFMAHGTRDDVMDFGRAEQGREKLKALGHDVHWEDYPIMHEVCIEEMDALDEWLMARLKQD</sequence>
<dbReference type="ESTHER" id="alheh-q0a9q6">
    <property type="family name" value="LYsophospholipase_carboxylesterase"/>
</dbReference>
<evidence type="ECO:0000313" key="5">
    <source>
        <dbReference type="EMBL" id="ABI56431.1"/>
    </source>
</evidence>
<dbReference type="eggNOG" id="COG0400">
    <property type="taxonomic scope" value="Bacteria"/>
</dbReference>
<keyword evidence="6" id="KW-1185">Reference proteome</keyword>
<keyword evidence="2" id="KW-0378">Hydrolase</keyword>
<evidence type="ECO:0000313" key="6">
    <source>
        <dbReference type="Proteomes" id="UP000001962"/>
    </source>
</evidence>
<dbReference type="HOGENOM" id="CLU_049413_3_2_6"/>
<feature type="domain" description="Phospholipase/carboxylesterase/thioesterase" evidence="4">
    <location>
        <begin position="40"/>
        <end position="243"/>
    </location>
</feature>